<protein>
    <recommendedName>
        <fullName evidence="4">DUF4305 domain-containing protein</fullName>
    </recommendedName>
</protein>
<dbReference type="STRING" id="237069.SAMN05216498_3058"/>
<evidence type="ECO:0000313" key="3">
    <source>
        <dbReference type="Proteomes" id="UP000199334"/>
    </source>
</evidence>
<gene>
    <name evidence="2" type="ORF">SAMN05216498_3058</name>
</gene>
<sequence length="62" mass="7119">MRVSPVFIAFMYLLMGLAFIYIALRSADETVWNLTTIIFTIVAALDFGVAIRMLARYFSHKK</sequence>
<dbReference type="EMBL" id="FNIG01000008">
    <property type="protein sequence ID" value="SDN77180.1"/>
    <property type="molecule type" value="Genomic_DNA"/>
</dbReference>
<dbReference type="Proteomes" id="UP000199334">
    <property type="component" value="Unassembled WGS sequence"/>
</dbReference>
<keyword evidence="1" id="KW-0472">Membrane</keyword>
<name>A0A1H0E457_9BACI</name>
<evidence type="ECO:0000313" key="2">
    <source>
        <dbReference type="EMBL" id="SDN77180.1"/>
    </source>
</evidence>
<reference evidence="2 3" key="1">
    <citation type="submission" date="2016-10" db="EMBL/GenBank/DDBJ databases">
        <authorList>
            <person name="de Groot N.N."/>
        </authorList>
    </citation>
    <scope>NUCLEOTIDE SEQUENCE [LARGE SCALE GENOMIC DNA]</scope>
    <source>
        <strain evidence="2 3">CGMCC 1.3442</strain>
    </source>
</reference>
<dbReference type="RefSeq" id="WP_093857445.1">
    <property type="nucleotide sequence ID" value="NZ_BJVZ01000005.1"/>
</dbReference>
<keyword evidence="3" id="KW-1185">Reference proteome</keyword>
<dbReference type="OrthoDB" id="2355666at2"/>
<dbReference type="Pfam" id="PF14146">
    <property type="entry name" value="DUF4305"/>
    <property type="match status" value="1"/>
</dbReference>
<accession>A0A1H0E457</accession>
<organism evidence="2 3">
    <name type="scientific">Tenuibacillus multivorans</name>
    <dbReference type="NCBI Taxonomy" id="237069"/>
    <lineage>
        <taxon>Bacteria</taxon>
        <taxon>Bacillati</taxon>
        <taxon>Bacillota</taxon>
        <taxon>Bacilli</taxon>
        <taxon>Bacillales</taxon>
        <taxon>Bacillaceae</taxon>
        <taxon>Tenuibacillus</taxon>
    </lineage>
</organism>
<evidence type="ECO:0008006" key="4">
    <source>
        <dbReference type="Google" id="ProtNLM"/>
    </source>
</evidence>
<dbReference type="AlphaFoldDB" id="A0A1H0E457"/>
<keyword evidence="1" id="KW-1133">Transmembrane helix</keyword>
<keyword evidence="1" id="KW-0812">Transmembrane</keyword>
<feature type="transmembrane region" description="Helical" evidence="1">
    <location>
        <begin position="30"/>
        <end position="55"/>
    </location>
</feature>
<proteinExistence type="predicted"/>
<dbReference type="InterPro" id="IPR025426">
    <property type="entry name" value="DUF4305"/>
</dbReference>
<evidence type="ECO:0000256" key="1">
    <source>
        <dbReference type="SAM" id="Phobius"/>
    </source>
</evidence>
<feature type="transmembrane region" description="Helical" evidence="1">
    <location>
        <begin position="7"/>
        <end position="24"/>
    </location>
</feature>